<evidence type="ECO:0000313" key="4">
    <source>
        <dbReference type="EMBL" id="EWY37742.1"/>
    </source>
</evidence>
<dbReference type="InterPro" id="IPR002168">
    <property type="entry name" value="Lipase_GDXG_HIS_AS"/>
</dbReference>
<dbReference type="PANTHER" id="PTHR48081">
    <property type="entry name" value="AB HYDROLASE SUPERFAMILY PROTEIN C4A8.06C"/>
    <property type="match status" value="1"/>
</dbReference>
<dbReference type="PANTHER" id="PTHR48081:SF8">
    <property type="entry name" value="ALPHA_BETA HYDROLASE FOLD-3 DOMAIN-CONTAINING PROTEIN-RELATED"/>
    <property type="match status" value="1"/>
</dbReference>
<protein>
    <recommendedName>
        <fullName evidence="3">Alpha/beta hydrolase fold-3 domain-containing protein</fullName>
    </recommendedName>
</protein>
<keyword evidence="2" id="KW-0378">Hydrolase</keyword>
<dbReference type="GO" id="GO:0016787">
    <property type="term" value="F:hydrolase activity"/>
    <property type="evidence" value="ECO:0007669"/>
    <property type="project" value="UniProtKB-KW"/>
</dbReference>
<evidence type="ECO:0000256" key="2">
    <source>
        <dbReference type="ARBA" id="ARBA00022801"/>
    </source>
</evidence>
<dbReference type="InterPro" id="IPR029058">
    <property type="entry name" value="AB_hydrolase_fold"/>
</dbReference>
<keyword evidence="5" id="KW-1185">Reference proteome</keyword>
<reference evidence="4 5" key="1">
    <citation type="submission" date="2013-08" db="EMBL/GenBank/DDBJ databases">
        <title>The genome sequence of Skermanella stibiiresistens.</title>
        <authorList>
            <person name="Zhu W."/>
            <person name="Wang G."/>
        </authorList>
    </citation>
    <scope>NUCLEOTIDE SEQUENCE [LARGE SCALE GENOMIC DNA]</scope>
    <source>
        <strain evidence="4 5">SB22</strain>
    </source>
</reference>
<comment type="caution">
    <text evidence="4">The sequence shown here is derived from an EMBL/GenBank/DDBJ whole genome shotgun (WGS) entry which is preliminary data.</text>
</comment>
<feature type="domain" description="Alpha/beta hydrolase fold-3" evidence="3">
    <location>
        <begin position="58"/>
        <end position="253"/>
    </location>
</feature>
<dbReference type="InterPro" id="IPR050300">
    <property type="entry name" value="GDXG_lipolytic_enzyme"/>
</dbReference>
<dbReference type="Pfam" id="PF07859">
    <property type="entry name" value="Abhydrolase_3"/>
    <property type="match status" value="1"/>
</dbReference>
<evidence type="ECO:0000313" key="5">
    <source>
        <dbReference type="Proteomes" id="UP000019486"/>
    </source>
</evidence>
<dbReference type="SUPFAM" id="SSF53474">
    <property type="entry name" value="alpha/beta-Hydrolases"/>
    <property type="match status" value="1"/>
</dbReference>
<dbReference type="Proteomes" id="UP000019486">
    <property type="component" value="Unassembled WGS sequence"/>
</dbReference>
<dbReference type="InterPro" id="IPR013094">
    <property type="entry name" value="AB_hydrolase_3"/>
</dbReference>
<dbReference type="RefSeq" id="WP_051513014.1">
    <property type="nucleotide sequence ID" value="NZ_AVFL01000023.1"/>
</dbReference>
<dbReference type="PATRIC" id="fig|1385369.3.peg.5142"/>
<evidence type="ECO:0000259" key="3">
    <source>
        <dbReference type="Pfam" id="PF07859"/>
    </source>
</evidence>
<dbReference type="PROSITE" id="PS01173">
    <property type="entry name" value="LIPASE_GDXG_HIS"/>
    <property type="match status" value="1"/>
</dbReference>
<organism evidence="4 5">
    <name type="scientific">Skermanella stibiiresistens SB22</name>
    <dbReference type="NCBI Taxonomy" id="1385369"/>
    <lineage>
        <taxon>Bacteria</taxon>
        <taxon>Pseudomonadati</taxon>
        <taxon>Pseudomonadota</taxon>
        <taxon>Alphaproteobacteria</taxon>
        <taxon>Rhodospirillales</taxon>
        <taxon>Azospirillaceae</taxon>
        <taxon>Skermanella</taxon>
    </lineage>
</organism>
<proteinExistence type="inferred from homology"/>
<accession>W9GZ64</accession>
<dbReference type="EMBL" id="AVFL01000023">
    <property type="protein sequence ID" value="EWY37742.1"/>
    <property type="molecule type" value="Genomic_DNA"/>
</dbReference>
<dbReference type="Gene3D" id="3.40.50.1820">
    <property type="entry name" value="alpha/beta hydrolase"/>
    <property type="match status" value="1"/>
</dbReference>
<dbReference type="STRING" id="1385369.N825_09180"/>
<comment type="similarity">
    <text evidence="1">Belongs to the 'GDXG' lipolytic enzyme family.</text>
</comment>
<dbReference type="AlphaFoldDB" id="W9GZ64"/>
<gene>
    <name evidence="4" type="ORF">N825_09180</name>
</gene>
<name>W9GZ64_9PROT</name>
<sequence>MPPEDIAALRAAYAAERAGWNQPVIPLASVTDAVLEVAGGGVAVRFYRPSDAIAAPALIYLHGGGFVVGSLDTHDRIMRQLCRRSGAMVVGVDYPLAPEHPYPAALDVVEAVVVELAGRAADHGIDPARLAIGGDSAGAFLALSATVRRPDLIKFMLLYYGLYGLRDGRSRRRFAAPEYGLTPADLSFYEACYLAGGVDRAVMDVLAADPSGLPPAFIGAAALDPLLDDSLALSDLMPGAELRVYDGMRHGFLHWSREVPLAETALDDGARALAAGLVTPAS</sequence>
<evidence type="ECO:0000256" key="1">
    <source>
        <dbReference type="ARBA" id="ARBA00010515"/>
    </source>
</evidence>